<feature type="transmembrane region" description="Helical" evidence="8">
    <location>
        <begin position="85"/>
        <end position="108"/>
    </location>
</feature>
<evidence type="ECO:0000256" key="1">
    <source>
        <dbReference type="ARBA" id="ARBA00004651"/>
    </source>
</evidence>
<dbReference type="InterPro" id="IPR050171">
    <property type="entry name" value="MFS_Transporters"/>
</dbReference>
<comment type="caution">
    <text evidence="10">The sequence shown here is derived from an EMBL/GenBank/DDBJ whole genome shotgun (WGS) entry which is preliminary data.</text>
</comment>
<feature type="transmembrane region" description="Helical" evidence="8">
    <location>
        <begin position="168"/>
        <end position="189"/>
    </location>
</feature>
<organism evidence="10 11">
    <name type="scientific">Streptomyces asiaticus subsp. ignotus</name>
    <dbReference type="NCBI Taxonomy" id="3098222"/>
    <lineage>
        <taxon>Bacteria</taxon>
        <taxon>Bacillati</taxon>
        <taxon>Actinomycetota</taxon>
        <taxon>Actinomycetes</taxon>
        <taxon>Kitasatosporales</taxon>
        <taxon>Streptomycetaceae</taxon>
        <taxon>Streptomyces</taxon>
        <taxon>Streptomyces violaceusniger group</taxon>
    </lineage>
</organism>
<dbReference type="RefSeq" id="WP_330807552.1">
    <property type="nucleotide sequence ID" value="NZ_JAZBJO010000003.1"/>
</dbReference>
<proteinExistence type="predicted"/>
<evidence type="ECO:0000259" key="9">
    <source>
        <dbReference type="PROSITE" id="PS50850"/>
    </source>
</evidence>
<accession>A0ABU7PSI7</accession>
<feature type="transmembrane region" description="Helical" evidence="8">
    <location>
        <begin position="20"/>
        <end position="42"/>
    </location>
</feature>
<evidence type="ECO:0000256" key="7">
    <source>
        <dbReference type="SAM" id="MobiDB-lite"/>
    </source>
</evidence>
<keyword evidence="3" id="KW-1003">Cell membrane</keyword>
<comment type="subcellular location">
    <subcellularLocation>
        <location evidence="1">Cell membrane</location>
        <topology evidence="1">Multi-pass membrane protein</topology>
    </subcellularLocation>
</comment>
<evidence type="ECO:0000313" key="11">
    <source>
        <dbReference type="Proteomes" id="UP001354709"/>
    </source>
</evidence>
<feature type="transmembrane region" description="Helical" evidence="8">
    <location>
        <begin position="114"/>
        <end position="135"/>
    </location>
</feature>
<keyword evidence="6 8" id="KW-0472">Membrane</keyword>
<protein>
    <submittedName>
        <fullName evidence="10">MFS transporter</fullName>
    </submittedName>
</protein>
<dbReference type="PANTHER" id="PTHR23517">
    <property type="entry name" value="RESISTANCE PROTEIN MDTM, PUTATIVE-RELATED-RELATED"/>
    <property type="match status" value="1"/>
</dbReference>
<dbReference type="Pfam" id="PF07690">
    <property type="entry name" value="MFS_1"/>
    <property type="match status" value="1"/>
</dbReference>
<gene>
    <name evidence="10" type="ORF">V2J94_09200</name>
</gene>
<evidence type="ECO:0000256" key="5">
    <source>
        <dbReference type="ARBA" id="ARBA00022989"/>
    </source>
</evidence>
<evidence type="ECO:0000256" key="2">
    <source>
        <dbReference type="ARBA" id="ARBA00022448"/>
    </source>
</evidence>
<feature type="transmembrane region" description="Helical" evidence="8">
    <location>
        <begin position="54"/>
        <end position="73"/>
    </location>
</feature>
<reference evidence="10 11" key="1">
    <citation type="submission" date="2023-11" db="EMBL/GenBank/DDBJ databases">
        <title>30 novel species of actinomycetes from the DSMZ collection.</title>
        <authorList>
            <person name="Nouioui I."/>
        </authorList>
    </citation>
    <scope>NUCLEOTIDE SEQUENCE [LARGE SCALE GENOMIC DNA]</scope>
    <source>
        <strain evidence="10 11">DSM 41524</strain>
    </source>
</reference>
<dbReference type="Proteomes" id="UP001354709">
    <property type="component" value="Unassembled WGS sequence"/>
</dbReference>
<feature type="transmembrane region" description="Helical" evidence="8">
    <location>
        <begin position="284"/>
        <end position="306"/>
    </location>
</feature>
<dbReference type="InterPro" id="IPR036259">
    <property type="entry name" value="MFS_trans_sf"/>
</dbReference>
<dbReference type="InterPro" id="IPR011701">
    <property type="entry name" value="MFS"/>
</dbReference>
<feature type="compositionally biased region" description="Low complexity" evidence="7">
    <location>
        <begin position="198"/>
        <end position="226"/>
    </location>
</feature>
<evidence type="ECO:0000256" key="3">
    <source>
        <dbReference type="ARBA" id="ARBA00022475"/>
    </source>
</evidence>
<feature type="transmembrane region" description="Helical" evidence="8">
    <location>
        <begin position="375"/>
        <end position="397"/>
    </location>
</feature>
<evidence type="ECO:0000313" key="10">
    <source>
        <dbReference type="EMBL" id="MEE4592068.1"/>
    </source>
</evidence>
<dbReference type="Gene3D" id="1.20.1250.20">
    <property type="entry name" value="MFS general substrate transporter like domains"/>
    <property type="match status" value="1"/>
</dbReference>
<evidence type="ECO:0000256" key="8">
    <source>
        <dbReference type="SAM" id="Phobius"/>
    </source>
</evidence>
<feature type="domain" description="Major facilitator superfamily (MFS) profile" evidence="9">
    <location>
        <begin position="1"/>
        <end position="430"/>
    </location>
</feature>
<dbReference type="InterPro" id="IPR005829">
    <property type="entry name" value="Sugar_transporter_CS"/>
</dbReference>
<keyword evidence="5 8" id="KW-1133">Transmembrane helix</keyword>
<feature type="region of interest" description="Disordered" evidence="7">
    <location>
        <begin position="192"/>
        <end position="226"/>
    </location>
</feature>
<name>A0ABU7PSI7_9ACTN</name>
<dbReference type="SUPFAM" id="SSF103473">
    <property type="entry name" value="MFS general substrate transporter"/>
    <property type="match status" value="1"/>
</dbReference>
<evidence type="ECO:0000256" key="4">
    <source>
        <dbReference type="ARBA" id="ARBA00022692"/>
    </source>
</evidence>
<dbReference type="EMBL" id="JAZBJO010000003">
    <property type="protein sequence ID" value="MEE4592068.1"/>
    <property type="molecule type" value="Genomic_DNA"/>
</dbReference>
<evidence type="ECO:0000256" key="6">
    <source>
        <dbReference type="ARBA" id="ARBA00023136"/>
    </source>
</evidence>
<feature type="transmembrane region" description="Helical" evidence="8">
    <location>
        <begin position="251"/>
        <end position="272"/>
    </location>
</feature>
<keyword evidence="4 8" id="KW-0812">Transmembrane</keyword>
<dbReference type="InterPro" id="IPR020846">
    <property type="entry name" value="MFS_dom"/>
</dbReference>
<dbReference type="PROSITE" id="PS00216">
    <property type="entry name" value="SUGAR_TRANSPORT_1"/>
    <property type="match status" value="1"/>
</dbReference>
<dbReference type="PROSITE" id="PS50850">
    <property type="entry name" value="MFS"/>
    <property type="match status" value="1"/>
</dbReference>
<dbReference type="PANTHER" id="PTHR23517:SF13">
    <property type="entry name" value="MAJOR FACILITATOR SUPERFAMILY MFS_1"/>
    <property type="match status" value="1"/>
</dbReference>
<keyword evidence="11" id="KW-1185">Reference proteome</keyword>
<feature type="transmembrane region" description="Helical" evidence="8">
    <location>
        <begin position="403"/>
        <end position="426"/>
    </location>
</feature>
<feature type="transmembrane region" description="Helical" evidence="8">
    <location>
        <begin position="340"/>
        <end position="363"/>
    </location>
</feature>
<sequence>MASGVREADGGEGGVATRWVWTAAWPVTAVFVLSNAATPLYVRWQREIGFSKGTLTVIFACYIVGLLGSLLVSGVVSDRVGRKPVLLPALGLALAACAIFASASSVAALLVARLFSGIAVGAVVSAGMAAVTDVAGPGRRRLAALLASCAMVFGAGLGPLLAGVLGEGVFALEAVLLVAAVLVVVRMPLRGSSGVPTRSVRSVPAPSASAPSASAPSASAPSVPSASARSAPASGAWVRIPAVPRGSGGELLMGIAVFAPGITATSFVLSLGPSLLSGLLDTTSPVVAGAMAFVMFLTATGAQFAVQRLDRRTILLAGAVSTTIGMGALIAAVRASSVPLLVAAALLAGAGQGMGQLGGLSLLNSSVPPGRLAEANAALNVGGYVPAGVLPVTAGYLSDAVGLTAGATVFGAVLMALALVGGLVVLTGPAPGQRKEA</sequence>
<keyword evidence="2" id="KW-0813">Transport</keyword>
<feature type="transmembrane region" description="Helical" evidence="8">
    <location>
        <begin position="313"/>
        <end position="334"/>
    </location>
</feature>